<protein>
    <submittedName>
        <fullName evidence="2">Uncharacterized protein</fullName>
    </submittedName>
</protein>
<name>A0ABV4G2L4_9BRAD</name>
<proteinExistence type="predicted"/>
<comment type="caution">
    <text evidence="2">The sequence shown here is derived from an EMBL/GenBank/DDBJ whole genome shotgun (WGS) entry which is preliminary data.</text>
</comment>
<reference evidence="2 3" key="1">
    <citation type="submission" date="2024-07" db="EMBL/GenBank/DDBJ databases">
        <title>Genomic Encyclopedia of Type Strains, Phase V (KMG-V): Genome sequencing to study the core and pangenomes of soil and plant-associated prokaryotes.</title>
        <authorList>
            <person name="Whitman W."/>
        </authorList>
    </citation>
    <scope>NUCLEOTIDE SEQUENCE [LARGE SCALE GENOMIC DNA]</scope>
    <source>
        <strain evidence="2 3">USDA 152</strain>
    </source>
</reference>
<keyword evidence="1" id="KW-0472">Membrane</keyword>
<evidence type="ECO:0000313" key="2">
    <source>
        <dbReference type="EMBL" id="MEY9457336.1"/>
    </source>
</evidence>
<dbReference type="Proteomes" id="UP001565369">
    <property type="component" value="Unassembled WGS sequence"/>
</dbReference>
<feature type="transmembrane region" description="Helical" evidence="1">
    <location>
        <begin position="28"/>
        <end position="47"/>
    </location>
</feature>
<gene>
    <name evidence="2" type="ORF">ABIG07_006284</name>
</gene>
<sequence>MRRSAMKALFTVLNLTRTERTRIDRDRAVLVVSTVVTLGLIALYVFGKSTARW</sequence>
<dbReference type="RefSeq" id="WP_162832277.1">
    <property type="nucleotide sequence ID" value="NZ_AP021854.1"/>
</dbReference>
<keyword evidence="3" id="KW-1185">Reference proteome</keyword>
<evidence type="ECO:0000313" key="3">
    <source>
        <dbReference type="Proteomes" id="UP001565369"/>
    </source>
</evidence>
<keyword evidence="1" id="KW-1133">Transmembrane helix</keyword>
<dbReference type="EMBL" id="JBGBZJ010000003">
    <property type="protein sequence ID" value="MEY9457336.1"/>
    <property type="molecule type" value="Genomic_DNA"/>
</dbReference>
<accession>A0ABV4G2L4</accession>
<keyword evidence="1" id="KW-0812">Transmembrane</keyword>
<organism evidence="2 3">
    <name type="scientific">Bradyrhizobium ottawaense</name>
    <dbReference type="NCBI Taxonomy" id="931866"/>
    <lineage>
        <taxon>Bacteria</taxon>
        <taxon>Pseudomonadati</taxon>
        <taxon>Pseudomonadota</taxon>
        <taxon>Alphaproteobacteria</taxon>
        <taxon>Hyphomicrobiales</taxon>
        <taxon>Nitrobacteraceae</taxon>
        <taxon>Bradyrhizobium</taxon>
    </lineage>
</organism>
<evidence type="ECO:0000256" key="1">
    <source>
        <dbReference type="SAM" id="Phobius"/>
    </source>
</evidence>